<feature type="region of interest" description="Disordered" evidence="1">
    <location>
        <begin position="124"/>
        <end position="150"/>
    </location>
</feature>
<gene>
    <name evidence="3" type="ORF">O3G_MSEX014185</name>
</gene>
<dbReference type="Proteomes" id="UP000791440">
    <property type="component" value="Unassembled WGS sequence"/>
</dbReference>
<feature type="signal peptide" evidence="2">
    <location>
        <begin position="1"/>
        <end position="21"/>
    </location>
</feature>
<dbReference type="EMBL" id="JH669067">
    <property type="protein sequence ID" value="KAG6463958.1"/>
    <property type="molecule type" value="Genomic_DNA"/>
</dbReference>
<evidence type="ECO:0000256" key="2">
    <source>
        <dbReference type="SAM" id="SignalP"/>
    </source>
</evidence>
<dbReference type="AlphaFoldDB" id="A0A921ZVH5"/>
<reference evidence="3" key="1">
    <citation type="journal article" date="2016" name="Insect Biochem. Mol. Biol.">
        <title>Multifaceted biological insights from a draft genome sequence of the tobacco hornworm moth, Manduca sexta.</title>
        <authorList>
            <person name="Kanost M.R."/>
            <person name="Arrese E.L."/>
            <person name="Cao X."/>
            <person name="Chen Y.R."/>
            <person name="Chellapilla S."/>
            <person name="Goldsmith M.R."/>
            <person name="Grosse-Wilde E."/>
            <person name="Heckel D.G."/>
            <person name="Herndon N."/>
            <person name="Jiang H."/>
            <person name="Papanicolaou A."/>
            <person name="Qu J."/>
            <person name="Soulages J.L."/>
            <person name="Vogel H."/>
            <person name="Walters J."/>
            <person name="Waterhouse R.M."/>
            <person name="Ahn S.J."/>
            <person name="Almeida F.C."/>
            <person name="An C."/>
            <person name="Aqrawi P."/>
            <person name="Bretschneider A."/>
            <person name="Bryant W.B."/>
            <person name="Bucks S."/>
            <person name="Chao H."/>
            <person name="Chevignon G."/>
            <person name="Christen J.M."/>
            <person name="Clarke D.F."/>
            <person name="Dittmer N.T."/>
            <person name="Ferguson L.C.F."/>
            <person name="Garavelou S."/>
            <person name="Gordon K.H.J."/>
            <person name="Gunaratna R.T."/>
            <person name="Han Y."/>
            <person name="Hauser F."/>
            <person name="He Y."/>
            <person name="Heidel-Fischer H."/>
            <person name="Hirsh A."/>
            <person name="Hu Y."/>
            <person name="Jiang H."/>
            <person name="Kalra D."/>
            <person name="Klinner C."/>
            <person name="Konig C."/>
            <person name="Kovar C."/>
            <person name="Kroll A.R."/>
            <person name="Kuwar S.S."/>
            <person name="Lee S.L."/>
            <person name="Lehman R."/>
            <person name="Li K."/>
            <person name="Li Z."/>
            <person name="Liang H."/>
            <person name="Lovelace S."/>
            <person name="Lu Z."/>
            <person name="Mansfield J.H."/>
            <person name="McCulloch K.J."/>
            <person name="Mathew T."/>
            <person name="Morton B."/>
            <person name="Muzny D.M."/>
            <person name="Neunemann D."/>
            <person name="Ongeri F."/>
            <person name="Pauchet Y."/>
            <person name="Pu L.L."/>
            <person name="Pyrousis I."/>
            <person name="Rao X.J."/>
            <person name="Redding A."/>
            <person name="Roesel C."/>
            <person name="Sanchez-Gracia A."/>
            <person name="Schaack S."/>
            <person name="Shukla A."/>
            <person name="Tetreau G."/>
            <person name="Wang Y."/>
            <person name="Xiong G.H."/>
            <person name="Traut W."/>
            <person name="Walsh T.K."/>
            <person name="Worley K.C."/>
            <person name="Wu D."/>
            <person name="Wu W."/>
            <person name="Wu Y.Q."/>
            <person name="Zhang X."/>
            <person name="Zou Z."/>
            <person name="Zucker H."/>
            <person name="Briscoe A.D."/>
            <person name="Burmester T."/>
            <person name="Clem R.J."/>
            <person name="Feyereisen R."/>
            <person name="Grimmelikhuijzen C.J.P."/>
            <person name="Hamodrakas S.J."/>
            <person name="Hansson B.S."/>
            <person name="Huguet E."/>
            <person name="Jermiin L.S."/>
            <person name="Lan Q."/>
            <person name="Lehman H.K."/>
            <person name="Lorenzen M."/>
            <person name="Merzendorfer H."/>
            <person name="Michalopoulos I."/>
            <person name="Morton D.B."/>
            <person name="Muthukrishnan S."/>
            <person name="Oakeshott J.G."/>
            <person name="Palmer W."/>
            <person name="Park Y."/>
            <person name="Passarelli A.L."/>
            <person name="Rozas J."/>
            <person name="Schwartz L.M."/>
            <person name="Smith W."/>
            <person name="Southgate A."/>
            <person name="Vilcinskas A."/>
            <person name="Vogt R."/>
            <person name="Wang P."/>
            <person name="Werren J."/>
            <person name="Yu X.Q."/>
            <person name="Zhou J.J."/>
            <person name="Brown S.J."/>
            <person name="Scherer S.E."/>
            <person name="Richards S."/>
            <person name="Blissard G.W."/>
        </authorList>
    </citation>
    <scope>NUCLEOTIDE SEQUENCE</scope>
</reference>
<organism evidence="3 4">
    <name type="scientific">Manduca sexta</name>
    <name type="common">Tobacco hawkmoth</name>
    <name type="synonym">Tobacco hornworm</name>
    <dbReference type="NCBI Taxonomy" id="7130"/>
    <lineage>
        <taxon>Eukaryota</taxon>
        <taxon>Metazoa</taxon>
        <taxon>Ecdysozoa</taxon>
        <taxon>Arthropoda</taxon>
        <taxon>Hexapoda</taxon>
        <taxon>Insecta</taxon>
        <taxon>Pterygota</taxon>
        <taxon>Neoptera</taxon>
        <taxon>Endopterygota</taxon>
        <taxon>Lepidoptera</taxon>
        <taxon>Glossata</taxon>
        <taxon>Ditrysia</taxon>
        <taxon>Bombycoidea</taxon>
        <taxon>Sphingidae</taxon>
        <taxon>Sphinginae</taxon>
        <taxon>Sphingini</taxon>
        <taxon>Manduca</taxon>
    </lineage>
</organism>
<feature type="compositionally biased region" description="Pro residues" evidence="1">
    <location>
        <begin position="130"/>
        <end position="142"/>
    </location>
</feature>
<protein>
    <submittedName>
        <fullName evidence="3">Uncharacterized protein</fullName>
    </submittedName>
</protein>
<feature type="compositionally biased region" description="Polar residues" evidence="1">
    <location>
        <begin position="524"/>
        <end position="540"/>
    </location>
</feature>
<sequence>MIMINRALILFFFVALGSTRSLKSTVRSIDPVGIIRQTYNDSFAMENQREKGLASVFSPRMDFDQWKPLTGRGDPLRNDPTYDYEPPVLERVQYWADDSRLEHENYPERKSEVLVLGVSSRKPSVITRQPPLPPLPPPPPSSPKRFPHRPQSVKYEDYTYKLSEHYPKTILVPPPPPLPGYQPSLYVLADEKLPPHSSNIKLSNAPKLVVKNTTTSPEVLTTSYALQEANLIYQSSTTNQNWIHDVSQTKSPLNSAVSSDYAGWGPTTPTHDVINDTQNYIGNDYRDTTKSHLTFHNLIVSDPPVPPKIISSTPLLPTFLPTVLPSTETEESMSVATKEVSWPIEETTIETVTENQDYYEQTSTEKSTTFIYQTTSAPNKNVAARPLGNILNMLGPMMSMPMVNGPERLTDNLYAHASENKHVYQVKPGNNTIQIQTIQNMQPPPLTTFTESGPPHKDYEVSNNLHFKKPSMFTHDPYIHMRYTTLAPNTMSTSTSNSENIKSTPDSPTLPMYLIIQGHSKVKTYSSKPKSNNDNHTISNEIPKPNETNEVKHLHPYKNKSTKKSSTTNINRVSKAQNLKSLVDIGLGSIEIQEADVGIKYDVSDGSNVPVEIYRKGIVDSDENNYSYSNQNLEEKRTKRQIDLEDLLPIDEEALEDYLYKFFEGKQNETSITGLIAQAVTSDATAAVDELEEDEVSNEQDEE</sequence>
<name>A0A921ZVH5_MANSE</name>
<feature type="region of interest" description="Disordered" evidence="1">
    <location>
        <begin position="524"/>
        <end position="569"/>
    </location>
</feature>
<reference evidence="3" key="2">
    <citation type="submission" date="2020-12" db="EMBL/GenBank/DDBJ databases">
        <authorList>
            <person name="Kanost M."/>
        </authorList>
    </citation>
    <scope>NUCLEOTIDE SEQUENCE</scope>
</reference>
<feature type="chain" id="PRO_5037611305" evidence="2">
    <location>
        <begin position="22"/>
        <end position="703"/>
    </location>
</feature>
<keyword evidence="2" id="KW-0732">Signal</keyword>
<evidence type="ECO:0000256" key="1">
    <source>
        <dbReference type="SAM" id="MobiDB-lite"/>
    </source>
</evidence>
<feature type="compositionally biased region" description="Basic residues" evidence="1">
    <location>
        <begin position="554"/>
        <end position="563"/>
    </location>
</feature>
<keyword evidence="4" id="KW-1185">Reference proteome</keyword>
<proteinExistence type="predicted"/>
<evidence type="ECO:0000313" key="4">
    <source>
        <dbReference type="Proteomes" id="UP000791440"/>
    </source>
</evidence>
<accession>A0A921ZVH5</accession>
<evidence type="ECO:0000313" key="3">
    <source>
        <dbReference type="EMBL" id="KAG6463958.1"/>
    </source>
</evidence>
<comment type="caution">
    <text evidence="3">The sequence shown here is derived from an EMBL/GenBank/DDBJ whole genome shotgun (WGS) entry which is preliminary data.</text>
</comment>